<gene>
    <name evidence="3" type="ORF">QLX08_005105</name>
</gene>
<comment type="caution">
    <text evidence="3">The sequence shown here is derived from an EMBL/GenBank/DDBJ whole genome shotgun (WGS) entry which is preliminary data.</text>
</comment>
<protein>
    <submittedName>
        <fullName evidence="3">Uncharacterized protein</fullName>
    </submittedName>
</protein>
<keyword evidence="4" id="KW-1185">Reference proteome</keyword>
<evidence type="ECO:0000256" key="1">
    <source>
        <dbReference type="SAM" id="Coils"/>
    </source>
</evidence>
<feature type="compositionally biased region" description="Polar residues" evidence="2">
    <location>
        <begin position="296"/>
        <end position="305"/>
    </location>
</feature>
<proteinExistence type="predicted"/>
<evidence type="ECO:0000256" key="2">
    <source>
        <dbReference type="SAM" id="MobiDB-lite"/>
    </source>
</evidence>
<evidence type="ECO:0000313" key="3">
    <source>
        <dbReference type="EMBL" id="KAK9303160.1"/>
    </source>
</evidence>
<feature type="coiled-coil region" evidence="1">
    <location>
        <begin position="529"/>
        <end position="563"/>
    </location>
</feature>
<name>A0AAW0ZZW0_9HYME</name>
<feature type="coiled-coil region" evidence="1">
    <location>
        <begin position="1073"/>
        <end position="1197"/>
    </location>
</feature>
<feature type="coiled-coil region" evidence="1">
    <location>
        <begin position="1333"/>
        <end position="1390"/>
    </location>
</feature>
<evidence type="ECO:0000313" key="4">
    <source>
        <dbReference type="Proteomes" id="UP001432146"/>
    </source>
</evidence>
<feature type="region of interest" description="Disordered" evidence="2">
    <location>
        <begin position="262"/>
        <end position="311"/>
    </location>
</feature>
<dbReference type="Proteomes" id="UP001432146">
    <property type="component" value="Unassembled WGS sequence"/>
</dbReference>
<reference evidence="3 4" key="1">
    <citation type="submission" date="2024-05" db="EMBL/GenBank/DDBJ databases">
        <title>The nuclear and mitochondrial genome assemblies of Tetragonisca angustula (Apidae: Meliponini), a tiny yet remarkable pollinator in the Neotropics.</title>
        <authorList>
            <person name="Ferrari R."/>
            <person name="Ricardo P.C."/>
            <person name="Dias F.C."/>
            <person name="Araujo N.S."/>
            <person name="Soares D.O."/>
            <person name="Zhou Q.-S."/>
            <person name="Zhu C.-D."/>
            <person name="Coutinho L."/>
            <person name="Airas M.C."/>
            <person name="Batista T.M."/>
        </authorList>
    </citation>
    <scope>NUCLEOTIDE SEQUENCE [LARGE SCALE GENOMIC DNA]</scope>
    <source>
        <strain evidence="3">ASF017062</strain>
        <tissue evidence="3">Abdomen</tissue>
    </source>
</reference>
<feature type="coiled-coil region" evidence="1">
    <location>
        <begin position="443"/>
        <end position="490"/>
    </location>
</feature>
<dbReference type="EMBL" id="JAWNGG020000082">
    <property type="protein sequence ID" value="KAK9303160.1"/>
    <property type="molecule type" value="Genomic_DNA"/>
</dbReference>
<sequence length="1580" mass="185906">MSYVEHGPRIFLANKRNSGTPLIYGDYVLPKKRLEGRLKLHDSCSDIRAWSPNSLENSRYFRELNEHDSSLGKIIPFNVIIDNIIRLNSENQNELQIVKRELTKYKSLKLTPKQEEQLQNLDNISKVKELLQKNSYTTGVSKDVFSNISKSGSMIHSNSLSIHVPCGRNVSTITKQYNQYSYSLTTFDPSLKNYNFIPSCKSIIKSHPAADYSEKISSWIEYIDVAVQAKTEMHDIEIQVNDEVDKYPNKIITISAMSQTSFTSKSSDEDNSAIDLDKNNSQKNNVEEQSFECDASCSNSSQDIENLTESDTEMETESDLDLHDSIHKGIIIQKDSEIIVLKNELCVKDVELEELSAINKHLESLLKEKENCMYTQQENLKMLHEKLYKLDHERNCEIEDLEKKLYSYKYVVEQLKEDLNEKCESCYLYSEEIKKLQLCVKEITTLQLEKESLLKKIEEMEQLTEEAEKYNITVEELKNVLEERDELEKQNYEQNCILTNQKEKLNQLLKVIKELYITYNEQMETKNMLETLKTEIQDKDIKISQYEEQLTSIKREISDFFNNLKYILNNLEEFNGVCEEVCNCTKCNLDIGEEANNILYNISIIITRFQSYKIESQNLLQQIGDLKHIGNDKQEIYSNQNLKYMICEKFSCGSEMDLNNTIGNNVVVFNVRQDINNLNNIEFGDISNVAGNINLLSEANNLDSCGHQKECQNYTIKLNKKNDMDNIEKEIIEYFTHFLIKLRSLTQKLQIYVEIERPVMIKQTYYFYEILKDTQSAINVSQDVILKKKLISQLYNQHKEEHKKHNSYIKQLPNDLLEVQNKINEFIENILYQLLNEILDTEKKYLYDEKINKAIETHLKSCINRISTALQGAGDQHIQIVETIEEQKEKLKRKDLEITQLKKVAQQQKGEGDCLSGKNFELKEQLSKATMELNSKNDLILKLEEQLEILKSELLTYNKNYNTLTNENKNLENIKNRLSKECQENKKQLITKTQKIKNLSQQVHEIHEIKNLKTILKNKIKEMEKKLNDLQFENNELKENITQSNIIISTKDENITILKSKIAATNNVLSQKIAEYKNTMEEKHYEIIKLENENKLLNEKVKDIEHKLTEMNLTIVSLTEQNDKINIIYTMQEDLTKLDKNEKKLKIELNNLRTQFINDQNNNKKLDNSLGIYLRENEILEKNVEYWKNENSELLSKLHDEIMEENLKSKLYTLSNQIYERLLSLQKQTNLEKDPSYNKLIKKLQDQCITHQDQVIKTTVDNTIKDLKLESGDQKREIKENEIEKVDIQLLNNANIKEMCEDNYIKFKQINFSQNNLIINNNQNNNLMTRHKIKFFKNEHNENQNEIMNTEIKHPKEIIKHLIQENADLRAILKSQMEEYQNKLILMKKNYDSSLNAVSERHKANVEILQKQFEDDMKSEKMFDPENWLLSLNMKELIKLQRQITVIINSNTNIIHIENENQCLYANNAQEQFYTKLNKTEKKFQISPTNVYETVLKEKDSHLQNKWQFIDLNDSSLEHNFKYFNSEEKSPELENKCEKEKQTKEDSIFDQQRWSFINQCSAYHKLSNVYEYTRTLPTDY</sequence>
<organism evidence="3 4">
    <name type="scientific">Tetragonisca angustula</name>
    <dbReference type="NCBI Taxonomy" id="166442"/>
    <lineage>
        <taxon>Eukaryota</taxon>
        <taxon>Metazoa</taxon>
        <taxon>Ecdysozoa</taxon>
        <taxon>Arthropoda</taxon>
        <taxon>Hexapoda</taxon>
        <taxon>Insecta</taxon>
        <taxon>Pterygota</taxon>
        <taxon>Neoptera</taxon>
        <taxon>Endopterygota</taxon>
        <taxon>Hymenoptera</taxon>
        <taxon>Apocrita</taxon>
        <taxon>Aculeata</taxon>
        <taxon>Apoidea</taxon>
        <taxon>Anthophila</taxon>
        <taxon>Apidae</taxon>
        <taxon>Tetragonisca</taxon>
    </lineage>
</organism>
<feature type="coiled-coil region" evidence="1">
    <location>
        <begin position="884"/>
        <end position="1040"/>
    </location>
</feature>
<keyword evidence="1" id="KW-0175">Coiled coil</keyword>
<accession>A0AAW0ZZW0</accession>